<dbReference type="AlphaFoldDB" id="A0A3L7JZV0"/>
<keyword evidence="3" id="KW-1185">Reference proteome</keyword>
<protein>
    <recommendedName>
        <fullName evidence="1">Glyoxalase-like domain-containing protein</fullName>
    </recommendedName>
</protein>
<dbReference type="EMBL" id="RCVZ01000004">
    <property type="protein sequence ID" value="RLQ96323.1"/>
    <property type="molecule type" value="Genomic_DNA"/>
</dbReference>
<feature type="domain" description="Glyoxalase-like" evidence="1">
    <location>
        <begin position="3"/>
        <end position="177"/>
    </location>
</feature>
<dbReference type="Pfam" id="PF13468">
    <property type="entry name" value="Glyoxalase_3"/>
    <property type="match status" value="1"/>
</dbReference>
<dbReference type="OrthoDB" id="1897840at2"/>
<evidence type="ECO:0000313" key="2">
    <source>
        <dbReference type="EMBL" id="RLQ96323.1"/>
    </source>
</evidence>
<reference evidence="2 3" key="1">
    <citation type="submission" date="2018-10" db="EMBL/GenBank/DDBJ databases">
        <title>Falsibacillus sp. genome draft.</title>
        <authorList>
            <person name="Shi S."/>
        </authorList>
    </citation>
    <scope>NUCLEOTIDE SEQUENCE [LARGE SCALE GENOMIC DNA]</scope>
    <source>
        <strain evidence="2 3">GY 10110</strain>
    </source>
</reference>
<proteinExistence type="predicted"/>
<name>A0A3L7JZV0_9BACI</name>
<dbReference type="SUPFAM" id="SSF54593">
    <property type="entry name" value="Glyoxalase/Bleomycin resistance protein/Dihydroxybiphenyl dioxygenase"/>
    <property type="match status" value="1"/>
</dbReference>
<dbReference type="RefSeq" id="WP_121680176.1">
    <property type="nucleotide sequence ID" value="NZ_RCVZ01000004.1"/>
</dbReference>
<evidence type="ECO:0000313" key="3">
    <source>
        <dbReference type="Proteomes" id="UP000276770"/>
    </source>
</evidence>
<accession>A0A3L7JZV0</accession>
<dbReference type="InterPro" id="IPR029068">
    <property type="entry name" value="Glyas_Bleomycin-R_OHBP_Dase"/>
</dbReference>
<gene>
    <name evidence="2" type="ORF">D9X91_08555</name>
</gene>
<evidence type="ECO:0000259" key="1">
    <source>
        <dbReference type="Pfam" id="PF13468"/>
    </source>
</evidence>
<dbReference type="Proteomes" id="UP000276770">
    <property type="component" value="Unassembled WGS sequence"/>
</dbReference>
<dbReference type="InterPro" id="IPR025870">
    <property type="entry name" value="Glyoxalase-like_dom"/>
</dbReference>
<sequence>MKIDHLVVNVDKPIQEDEGFIKKIHSLGLPYVPKWGKGTKGFKVSNIWVGNEYLELVRLKTKDGGGWIDDWTEQYNNGHRGLIGFALEVDDIEETYERLKNEGLLITKPETLEYKWFFKQLTKRMPWKNAYLQKLEGMPFQFFLQQLDDEQSKQDIQEFMYPNSRDNQIQGVKEIKIYGKLTSNDKEMLKILFDTYQDKEKMFSIWLDHQAIHFIDAEAFTVEVILDCENADFEGKQMMIENIVLKNG</sequence>
<dbReference type="Gene3D" id="3.10.180.10">
    <property type="entry name" value="2,3-Dihydroxybiphenyl 1,2-Dioxygenase, domain 1"/>
    <property type="match status" value="1"/>
</dbReference>
<organism evidence="2 3">
    <name type="scientific">Falsibacillus albus</name>
    <dbReference type="NCBI Taxonomy" id="2478915"/>
    <lineage>
        <taxon>Bacteria</taxon>
        <taxon>Bacillati</taxon>
        <taxon>Bacillota</taxon>
        <taxon>Bacilli</taxon>
        <taxon>Bacillales</taxon>
        <taxon>Bacillaceae</taxon>
        <taxon>Falsibacillus</taxon>
    </lineage>
</organism>
<comment type="caution">
    <text evidence="2">The sequence shown here is derived from an EMBL/GenBank/DDBJ whole genome shotgun (WGS) entry which is preliminary data.</text>
</comment>